<reference evidence="4" key="4">
    <citation type="submission" date="2025-09" db="UniProtKB">
        <authorList>
            <consortium name="Ensembl"/>
        </authorList>
    </citation>
    <scope>IDENTIFICATION</scope>
</reference>
<dbReference type="InterPro" id="IPR020821">
    <property type="entry name" value="ENPP1-3/EXOG-like_nuc-like"/>
</dbReference>
<organism evidence="4 5">
    <name type="scientific">Astyanax mexicanus</name>
    <name type="common">Blind cave fish</name>
    <name type="synonym">Astyanax fasciatus mexicanus</name>
    <dbReference type="NCBI Taxonomy" id="7994"/>
    <lineage>
        <taxon>Eukaryota</taxon>
        <taxon>Metazoa</taxon>
        <taxon>Chordata</taxon>
        <taxon>Craniata</taxon>
        <taxon>Vertebrata</taxon>
        <taxon>Euteleostomi</taxon>
        <taxon>Actinopterygii</taxon>
        <taxon>Neopterygii</taxon>
        <taxon>Teleostei</taxon>
        <taxon>Ostariophysi</taxon>
        <taxon>Characiformes</taxon>
        <taxon>Characoidei</taxon>
        <taxon>Acestrorhamphidae</taxon>
        <taxon>Acestrorhamphinae</taxon>
        <taxon>Astyanax</taxon>
    </lineage>
</organism>
<dbReference type="SUPFAM" id="SSF54060">
    <property type="entry name" value="His-Me finger endonucleases"/>
    <property type="match status" value="1"/>
</dbReference>
<dbReference type="GO" id="GO:0003676">
    <property type="term" value="F:nucleic acid binding"/>
    <property type="evidence" value="ECO:0007669"/>
    <property type="project" value="InterPro"/>
</dbReference>
<evidence type="ECO:0000313" key="4">
    <source>
        <dbReference type="Ensembl" id="ENSAMXP00000040503.1"/>
    </source>
</evidence>
<protein>
    <submittedName>
        <fullName evidence="4">Uncharacterized protein</fullName>
    </submittedName>
</protein>
<feature type="domain" description="DNA/RNA non-specific endonuclease/pyrophosphatase/phosphodiesterase" evidence="3">
    <location>
        <begin position="62"/>
        <end position="250"/>
    </location>
</feature>
<keyword evidence="1" id="KW-0732">Signal</keyword>
<dbReference type="SMART" id="SM00477">
    <property type="entry name" value="NUC"/>
    <property type="match status" value="1"/>
</dbReference>
<dbReference type="GeneTree" id="ENSGT01030000234592"/>
<dbReference type="Gene3D" id="3.40.570.10">
    <property type="entry name" value="Extracellular Endonuclease, subunit A"/>
    <property type="match status" value="1"/>
</dbReference>
<dbReference type="InterPro" id="IPR044929">
    <property type="entry name" value="DNA/RNA_non-sp_Endonuclease_sf"/>
</dbReference>
<dbReference type="STRING" id="7994.ENSAMXP00000040503"/>
<sequence>MKLPRCLLLLLLGMFSLSVAEVVDSFKETCPQFFIKNNNNKAITPTVFNANQYKQICQFYKGEYRFATLYDTYHRIPVYSAFTYSTTEHRQIHNIPNQADTCTNKQDSSLNIKYTRGHVFPKSYAQGTQQKESTFTLTNAAPQTEESNRKWAKHVEEPMLEEIKGNCDNKSLVYIVTGVVPGETWLPIKRGVKIEKGVNIPRYFWTAFSCKPKKNKIDSHAYIAELFLCTVFTFLFCVSNDTRHKTHNTNMQINSLKYIFCNQ</sequence>
<evidence type="ECO:0000259" key="2">
    <source>
        <dbReference type="SMART" id="SM00477"/>
    </source>
</evidence>
<evidence type="ECO:0000256" key="1">
    <source>
        <dbReference type="SAM" id="SignalP"/>
    </source>
</evidence>
<dbReference type="GO" id="GO:0016787">
    <property type="term" value="F:hydrolase activity"/>
    <property type="evidence" value="ECO:0007669"/>
    <property type="project" value="InterPro"/>
</dbReference>
<evidence type="ECO:0000259" key="3">
    <source>
        <dbReference type="SMART" id="SM00892"/>
    </source>
</evidence>
<feature type="chain" id="PRO_5017263752" evidence="1">
    <location>
        <begin position="21"/>
        <end position="263"/>
    </location>
</feature>
<proteinExistence type="predicted"/>
<dbReference type="Proteomes" id="UP000018467">
    <property type="component" value="Unassembled WGS sequence"/>
</dbReference>
<reference evidence="4" key="3">
    <citation type="submission" date="2025-08" db="UniProtKB">
        <authorList>
            <consortium name="Ensembl"/>
        </authorList>
    </citation>
    <scope>IDENTIFICATION</scope>
</reference>
<dbReference type="Pfam" id="PF01223">
    <property type="entry name" value="Endonuclease_NS"/>
    <property type="match status" value="1"/>
</dbReference>
<dbReference type="InterPro" id="IPR001604">
    <property type="entry name" value="Endo_G_ENPP1-like_dom"/>
</dbReference>
<dbReference type="GO" id="GO:0046872">
    <property type="term" value="F:metal ion binding"/>
    <property type="evidence" value="ECO:0007669"/>
    <property type="project" value="InterPro"/>
</dbReference>
<reference evidence="5" key="1">
    <citation type="submission" date="2013-03" db="EMBL/GenBank/DDBJ databases">
        <authorList>
            <person name="Jeffery W."/>
            <person name="Warren W."/>
            <person name="Wilson R.K."/>
        </authorList>
    </citation>
    <scope>NUCLEOTIDE SEQUENCE</scope>
    <source>
        <strain evidence="5">female</strain>
    </source>
</reference>
<dbReference type="InParanoid" id="A0A3B1JDZ6"/>
<accession>A0A3B1JDZ6</accession>
<dbReference type="InterPro" id="IPR044925">
    <property type="entry name" value="His-Me_finger_sf"/>
</dbReference>
<feature type="signal peptide" evidence="1">
    <location>
        <begin position="1"/>
        <end position="20"/>
    </location>
</feature>
<dbReference type="PANTHER" id="PTHR21472:SF26">
    <property type="entry name" value="ENDONUCLEASE DOMAIN CONTAINING 1"/>
    <property type="match status" value="1"/>
</dbReference>
<name>A0A3B1JDZ6_ASTMX</name>
<evidence type="ECO:0000313" key="5">
    <source>
        <dbReference type="Proteomes" id="UP000018467"/>
    </source>
</evidence>
<keyword evidence="5" id="KW-1185">Reference proteome</keyword>
<dbReference type="PANTHER" id="PTHR21472">
    <property type="entry name" value="ENDONUCLEASE DOMAIN-CONTAINING 1 PROTEIN ENDOD1"/>
    <property type="match status" value="1"/>
</dbReference>
<reference evidence="5" key="2">
    <citation type="journal article" date="2014" name="Nat. Commun.">
        <title>The cavefish genome reveals candidate genes for eye loss.</title>
        <authorList>
            <person name="McGaugh S.E."/>
            <person name="Gross J.B."/>
            <person name="Aken B."/>
            <person name="Blin M."/>
            <person name="Borowsky R."/>
            <person name="Chalopin D."/>
            <person name="Hinaux H."/>
            <person name="Jeffery W.R."/>
            <person name="Keene A."/>
            <person name="Ma L."/>
            <person name="Minx P."/>
            <person name="Murphy D."/>
            <person name="O'Quin K.E."/>
            <person name="Retaux S."/>
            <person name="Rohner N."/>
            <person name="Searle S.M."/>
            <person name="Stahl B.A."/>
            <person name="Tabin C."/>
            <person name="Volff J.N."/>
            <person name="Yoshizawa M."/>
            <person name="Warren W.C."/>
        </authorList>
    </citation>
    <scope>NUCLEOTIDE SEQUENCE [LARGE SCALE GENOMIC DNA]</scope>
    <source>
        <strain evidence="5">female</strain>
    </source>
</reference>
<dbReference type="Ensembl" id="ENSAMXT00000036352.1">
    <property type="protein sequence ID" value="ENSAMXP00000040503.1"/>
    <property type="gene ID" value="ENSAMXG00000037387.1"/>
</dbReference>
<dbReference type="InterPro" id="IPR039015">
    <property type="entry name" value="ENDOD1"/>
</dbReference>
<dbReference type="Bgee" id="ENSAMXG00000037387">
    <property type="expression patterns" value="Expressed in olfactory epithelium and 3 other cell types or tissues"/>
</dbReference>
<dbReference type="AlphaFoldDB" id="A0A3B1JDZ6"/>
<feature type="domain" description="ENPP1-3/EXOG-like endonuclease/phosphodiesterase" evidence="2">
    <location>
        <begin position="63"/>
        <end position="241"/>
    </location>
</feature>
<dbReference type="SMART" id="SM00892">
    <property type="entry name" value="Endonuclease_NS"/>
    <property type="match status" value="1"/>
</dbReference>